<dbReference type="GO" id="GO:0071555">
    <property type="term" value="P:cell wall organization"/>
    <property type="evidence" value="ECO:0007669"/>
    <property type="project" value="TreeGrafter"/>
</dbReference>
<comment type="caution">
    <text evidence="8">The sequence shown here is derived from an EMBL/GenBank/DDBJ whole genome shotgun (WGS) entry which is preliminary data.</text>
</comment>
<evidence type="ECO:0000259" key="7">
    <source>
        <dbReference type="PROSITE" id="PS51178"/>
    </source>
</evidence>
<keyword evidence="5" id="KW-0472">Membrane</keyword>
<dbReference type="Gene3D" id="3.30.450.330">
    <property type="match status" value="1"/>
</dbReference>
<dbReference type="AlphaFoldDB" id="A0A1Y3PK96"/>
<comment type="similarity">
    <text evidence="3">Belongs to the transpeptidase family.</text>
</comment>
<dbReference type="InterPro" id="IPR001460">
    <property type="entry name" value="PCN-bd_Tpept"/>
</dbReference>
<organism evidence="8 9">
    <name type="scientific">Bacillus thermozeamaize</name>
    <dbReference type="NCBI Taxonomy" id="230954"/>
    <lineage>
        <taxon>Bacteria</taxon>
        <taxon>Bacillati</taxon>
        <taxon>Bacillota</taxon>
        <taxon>Bacilli</taxon>
        <taxon>Bacillales</taxon>
        <taxon>Bacillaceae</taxon>
        <taxon>Bacillus</taxon>
    </lineage>
</organism>
<dbReference type="GO" id="GO:0009002">
    <property type="term" value="F:serine-type D-Ala-D-Ala carboxypeptidase activity"/>
    <property type="evidence" value="ECO:0007669"/>
    <property type="project" value="UniProtKB-EC"/>
</dbReference>
<dbReference type="CDD" id="cd06573">
    <property type="entry name" value="PASTA"/>
    <property type="match status" value="1"/>
</dbReference>
<reference evidence="9" key="1">
    <citation type="submission" date="2016-06" db="EMBL/GenBank/DDBJ databases">
        <authorList>
            <person name="Nascimento L."/>
            <person name="Pereira R.V."/>
            <person name="Martins L.F."/>
            <person name="Quaggio R.B."/>
            <person name="Silva A.M."/>
            <person name="Setubal J.C."/>
        </authorList>
    </citation>
    <scope>NUCLEOTIDE SEQUENCE [LARGE SCALE GENOMIC DNA]</scope>
</reference>
<dbReference type="GO" id="GO:0008658">
    <property type="term" value="F:penicillin binding"/>
    <property type="evidence" value="ECO:0007669"/>
    <property type="project" value="InterPro"/>
</dbReference>
<gene>
    <name evidence="8" type="ORF">BAA01_13230</name>
</gene>
<dbReference type="EC" id="3.4.16.4" evidence="4"/>
<evidence type="ECO:0000256" key="4">
    <source>
        <dbReference type="ARBA" id="ARBA00012448"/>
    </source>
</evidence>
<dbReference type="InterPro" id="IPR036138">
    <property type="entry name" value="PBP_dimer_sf"/>
</dbReference>
<comment type="subcellular location">
    <subcellularLocation>
        <location evidence="1">Membrane</location>
    </subcellularLocation>
</comment>
<evidence type="ECO:0000256" key="2">
    <source>
        <dbReference type="ARBA" id="ARBA00004752"/>
    </source>
</evidence>
<dbReference type="Gene3D" id="3.40.710.10">
    <property type="entry name" value="DD-peptidase/beta-lactamase superfamily"/>
    <property type="match status" value="1"/>
</dbReference>
<dbReference type="EMBL" id="LZRT01000070">
    <property type="protein sequence ID" value="OUM87763.1"/>
    <property type="molecule type" value="Genomic_DNA"/>
</dbReference>
<dbReference type="UniPathway" id="UPA00219"/>
<protein>
    <recommendedName>
        <fullName evidence="4">serine-type D-Ala-D-Ala carboxypeptidase</fullName>
        <ecNumber evidence="4">3.4.16.4</ecNumber>
    </recommendedName>
</protein>
<comment type="pathway">
    <text evidence="2">Cell wall biogenesis; peptidoglycan biosynthesis.</text>
</comment>
<dbReference type="PANTHER" id="PTHR30627:SF1">
    <property type="entry name" value="PEPTIDOGLYCAN D,D-TRANSPEPTIDASE FTSI"/>
    <property type="match status" value="1"/>
</dbReference>
<dbReference type="InterPro" id="IPR005311">
    <property type="entry name" value="PBP_dimer"/>
</dbReference>
<dbReference type="SUPFAM" id="SSF56519">
    <property type="entry name" value="Penicillin binding protein dimerisation domain"/>
    <property type="match status" value="1"/>
</dbReference>
<evidence type="ECO:0000256" key="5">
    <source>
        <dbReference type="ARBA" id="ARBA00023136"/>
    </source>
</evidence>
<dbReference type="PROSITE" id="PS51178">
    <property type="entry name" value="PASTA"/>
    <property type="match status" value="1"/>
</dbReference>
<dbReference type="InterPro" id="IPR012338">
    <property type="entry name" value="Beta-lactam/transpept-like"/>
</dbReference>
<feature type="domain" description="PASTA" evidence="7">
    <location>
        <begin position="578"/>
        <end position="637"/>
    </location>
</feature>
<name>A0A1Y3PK96_9BACI</name>
<dbReference type="NCBIfam" id="TIGR02214">
    <property type="entry name" value="spoVD_pbp"/>
    <property type="match status" value="1"/>
</dbReference>
<proteinExistence type="inferred from homology"/>
<dbReference type="SUPFAM" id="SSF54184">
    <property type="entry name" value="Penicillin-binding protein 2x (pbp-2x), c-terminal domain"/>
    <property type="match status" value="1"/>
</dbReference>
<dbReference type="InterPro" id="IPR050515">
    <property type="entry name" value="Beta-lactam/transpept"/>
</dbReference>
<dbReference type="PANTHER" id="PTHR30627">
    <property type="entry name" value="PEPTIDOGLYCAN D,D-TRANSPEPTIDASE"/>
    <property type="match status" value="1"/>
</dbReference>
<dbReference type="InterPro" id="IPR011927">
    <property type="entry name" value="SpoVD_pbp"/>
</dbReference>
<sequence>MRISQSLISRRLFICLVAALLLFSVLIGRLAYVQLIRGEWLTEKAHQLWNREIPFEPMRGRILDRNGEVLADNVSAPSVLAIPAQIKEPKKVAAALGEVLGMEEERLYQLLTKRQLMVRIVPEGRRISPEKAQQVRALKLPGIVIAEDSKRYYPHGTFASHVLGFTGVDNQGLAGLEYAYDELLRGTKGSISFLADARGREIPDQDEGYHPPKDGYDLILTLDQSIQSFIERELDQAMLQYDADHALAIAMNPNTGEILGMASRPHYHPGEFQRYPQEVYNRVLPIWMAYEPGSTFKIITLAAALEEHKLNLDESFFDPGYAVVAGVRIRCWKAGGHGHQSFLEVVENSCNPGFIEIGQRLGKDLLFKYIRDFGFGSKTGIDLNGEASGILFPLERVGPVELATTSFGQGVSVTPIQQVSAVAAAINGGRLMKPHIAKQIQDPETGEVIQRFEPEFIRQVISPETSEKVRMALESVVAKGTGSNAFIDGYRVGGKTGTAQKVGAGGQYLQNNHIVSFMGFAPADDPQIVVYVAVDNPKGIQFGGVVAAPIVRNILEDSLHYLRVQPRKEQIRKERRPNEQPLVEVPDLIGASVQELQLSQFGFRLETYGEGDTVINQAPKAGVKVAPYATIRVYLGDGKRDDK</sequence>
<dbReference type="Gene3D" id="3.90.1310.10">
    <property type="entry name" value="Penicillin-binding protein 2a (Domain 2)"/>
    <property type="match status" value="1"/>
</dbReference>
<accession>A0A1Y3PK96</accession>
<dbReference type="GO" id="GO:0009252">
    <property type="term" value="P:peptidoglycan biosynthetic process"/>
    <property type="evidence" value="ECO:0007669"/>
    <property type="project" value="UniProtKB-UniPathway"/>
</dbReference>
<comment type="catalytic activity">
    <reaction evidence="6">
        <text>Preferential cleavage: (Ac)2-L-Lys-D-Ala-|-D-Ala. Also transpeptidation of peptidyl-alanyl moieties that are N-acyl substituents of D-alanine.</text>
        <dbReference type="EC" id="3.4.16.4"/>
    </reaction>
</comment>
<dbReference type="Pfam" id="PF00905">
    <property type="entry name" value="Transpeptidase"/>
    <property type="match status" value="1"/>
</dbReference>
<evidence type="ECO:0000256" key="3">
    <source>
        <dbReference type="ARBA" id="ARBA00007171"/>
    </source>
</evidence>
<evidence type="ECO:0000313" key="8">
    <source>
        <dbReference type="EMBL" id="OUM87763.1"/>
    </source>
</evidence>
<evidence type="ECO:0000256" key="1">
    <source>
        <dbReference type="ARBA" id="ARBA00004370"/>
    </source>
</evidence>
<dbReference type="InterPro" id="IPR005543">
    <property type="entry name" value="PASTA_dom"/>
</dbReference>
<dbReference type="SUPFAM" id="SSF56601">
    <property type="entry name" value="beta-lactamase/transpeptidase-like"/>
    <property type="match status" value="1"/>
</dbReference>
<dbReference type="GO" id="GO:0005886">
    <property type="term" value="C:plasma membrane"/>
    <property type="evidence" value="ECO:0007669"/>
    <property type="project" value="TreeGrafter"/>
</dbReference>
<evidence type="ECO:0000313" key="9">
    <source>
        <dbReference type="Proteomes" id="UP000196475"/>
    </source>
</evidence>
<dbReference type="Pfam" id="PF03717">
    <property type="entry name" value="PBP_dimer"/>
    <property type="match status" value="1"/>
</dbReference>
<evidence type="ECO:0000256" key="6">
    <source>
        <dbReference type="ARBA" id="ARBA00034000"/>
    </source>
</evidence>
<dbReference type="Proteomes" id="UP000196475">
    <property type="component" value="Unassembled WGS sequence"/>
</dbReference>